<sequence length="95" mass="10916">MSEPKTFHKPPKPPHPFPKLQRTLQSIPVLQRAWTFYTSLPTKTRLYIAGSTFTVALGCDYWLKTSYAEEKLHEEAKRLVNEESNVAKQAEPNVT</sequence>
<comment type="caution">
    <text evidence="1">The sequence shown here is derived from an EMBL/GenBank/DDBJ whole genome shotgun (WGS) entry which is preliminary data.</text>
</comment>
<dbReference type="HOGENOM" id="CLU_2374378_0_0_1"/>
<reference evidence="1 2" key="1">
    <citation type="journal article" date="2012" name="Eukaryot. Cell">
        <title>Draft genome sequence of Wickerhamomyces ciferrii NRRL Y-1031 F-60-10.</title>
        <authorList>
            <person name="Schneider J."/>
            <person name="Andrea H."/>
            <person name="Blom J."/>
            <person name="Jaenicke S."/>
            <person name="Ruckert C."/>
            <person name="Schorsch C."/>
            <person name="Szczepanowski R."/>
            <person name="Farwick M."/>
            <person name="Goesmann A."/>
            <person name="Puhler A."/>
            <person name="Schaffer S."/>
            <person name="Tauch A."/>
            <person name="Kohler T."/>
            <person name="Brinkrolf K."/>
        </authorList>
    </citation>
    <scope>NUCLEOTIDE SEQUENCE [LARGE SCALE GENOMIC DNA]</scope>
    <source>
        <strain evidence="2">ATCC 14091 / BCRC 22168 / CBS 111 / JCM 3599 / NBRC 0793 / NRRL Y-1031 F-60-10</strain>
    </source>
</reference>
<dbReference type="InParanoid" id="K0KL14"/>
<dbReference type="Proteomes" id="UP000009328">
    <property type="component" value="Unassembled WGS sequence"/>
</dbReference>
<evidence type="ECO:0000313" key="2">
    <source>
        <dbReference type="Proteomes" id="UP000009328"/>
    </source>
</evidence>
<keyword evidence="2" id="KW-1185">Reference proteome</keyword>
<dbReference type="EMBL" id="CAIF01000029">
    <property type="protein sequence ID" value="CCH41778.1"/>
    <property type="molecule type" value="Genomic_DNA"/>
</dbReference>
<name>K0KL14_WICCF</name>
<gene>
    <name evidence="1" type="ORF">BN7_1317</name>
</gene>
<proteinExistence type="predicted"/>
<organism evidence="1 2">
    <name type="scientific">Wickerhamomyces ciferrii (strain ATCC 14091 / BCRC 22168 / CBS 111 / JCM 3599 / NBRC 0793 / NRRL Y-1031 F-60-10)</name>
    <name type="common">Yeast</name>
    <name type="synonym">Pichia ciferrii</name>
    <dbReference type="NCBI Taxonomy" id="1206466"/>
    <lineage>
        <taxon>Eukaryota</taxon>
        <taxon>Fungi</taxon>
        <taxon>Dikarya</taxon>
        <taxon>Ascomycota</taxon>
        <taxon>Saccharomycotina</taxon>
        <taxon>Saccharomycetes</taxon>
        <taxon>Phaffomycetales</taxon>
        <taxon>Wickerhamomycetaceae</taxon>
        <taxon>Wickerhamomyces</taxon>
    </lineage>
</organism>
<accession>K0KL14</accession>
<evidence type="ECO:0000313" key="1">
    <source>
        <dbReference type="EMBL" id="CCH41778.1"/>
    </source>
</evidence>
<protein>
    <submittedName>
        <fullName evidence="1">Uncharacterized protein</fullName>
    </submittedName>
</protein>
<dbReference type="AlphaFoldDB" id="K0KL14"/>